<feature type="compositionally biased region" description="Low complexity" evidence="1">
    <location>
        <begin position="490"/>
        <end position="507"/>
    </location>
</feature>
<organism evidence="2 3">
    <name type="scientific">Tricholomella constricta</name>
    <dbReference type="NCBI Taxonomy" id="117010"/>
    <lineage>
        <taxon>Eukaryota</taxon>
        <taxon>Fungi</taxon>
        <taxon>Dikarya</taxon>
        <taxon>Basidiomycota</taxon>
        <taxon>Agaricomycotina</taxon>
        <taxon>Agaricomycetes</taxon>
        <taxon>Agaricomycetidae</taxon>
        <taxon>Agaricales</taxon>
        <taxon>Tricholomatineae</taxon>
        <taxon>Lyophyllaceae</taxon>
        <taxon>Tricholomella</taxon>
    </lineage>
</organism>
<dbReference type="Proteomes" id="UP000565441">
    <property type="component" value="Unassembled WGS sequence"/>
</dbReference>
<feature type="compositionally biased region" description="Low complexity" evidence="1">
    <location>
        <begin position="110"/>
        <end position="119"/>
    </location>
</feature>
<feature type="compositionally biased region" description="Basic and acidic residues" evidence="1">
    <location>
        <begin position="140"/>
        <end position="155"/>
    </location>
</feature>
<sequence>MADPLISASQDVVMRPPESPAASTSASDPASSLRAAALLTLKLRRKAQADPAISTLPSRPPPGEPALQLDYGQEESTSTPREASPPPTVEPPESQAREEGEISDEEATQPTAARPILRAPTPPPPGRQRHPTPSTSAVPHIERSHPKPKLSERISDPPTGPGFATIEQATMSDYMQPNPPHLQGSRYLPNADHVRPGVALNQSQYDRAKDVVLDLLGWGVAPEYLVDCGLTREIVYYVFNELNLRLPQNLDTTGLVPFTPDVPLSIERQKSALMPPPPPPQARRYSQGQSSVPSNPSAQTLSLAPTPIAIAPPASSLASSIKPPASLISESPKPAITGNLHDMEQQRRQELLARKAAIASRKSKQTPIASTSSTPPVSLVPSSFASSIDKDVEMAVPTETVDDFLKSIGSSATPIKAVDSSPVSTSCGPPKTVDDMDIDEIPGLGGARHYEAIASFPSSGSFHPPLSADALISPTQSSHAPMSPNECPPSSTESTSTTFTQTSGSYTPSDTLGLPEGPTLQRRGAKRPVAADFVDFDAGSRPPSNGHGPYTNGMQSSSRRRIGAGFASVTSARRFIIDLSDSEGEDDTDVVMRDVGQKETVTRRSVYASPVPTRPSVPNLNTSSGWATPPVSTPTPTLSTAVITMSGTMSPAALLEKEIEIQKMRELIAEREQRRQNKFAAMKANAEASASTEPVSMTVKREETPMILTTDSDSNVQNGSMQKDFAQSQRHIESVSASVQLSDSSSSNASASATPKIGSQFSRLLALPTPG</sequence>
<keyword evidence="3" id="KW-1185">Reference proteome</keyword>
<feature type="region of interest" description="Disordered" evidence="1">
    <location>
        <begin position="609"/>
        <end position="635"/>
    </location>
</feature>
<evidence type="ECO:0000313" key="3">
    <source>
        <dbReference type="Proteomes" id="UP000565441"/>
    </source>
</evidence>
<dbReference type="OrthoDB" id="3270652at2759"/>
<proteinExistence type="predicted"/>
<feature type="region of interest" description="Disordered" evidence="1">
    <location>
        <begin position="270"/>
        <end position="299"/>
    </location>
</feature>
<feature type="region of interest" description="Disordered" evidence="1">
    <location>
        <begin position="1"/>
        <end position="32"/>
    </location>
</feature>
<feature type="region of interest" description="Disordered" evidence="1">
    <location>
        <begin position="357"/>
        <end position="380"/>
    </location>
</feature>
<feature type="region of interest" description="Disordered" evidence="1">
    <location>
        <begin position="710"/>
        <end position="771"/>
    </location>
</feature>
<feature type="compositionally biased region" description="Polar residues" evidence="1">
    <location>
        <begin position="616"/>
        <end position="626"/>
    </location>
</feature>
<evidence type="ECO:0000313" key="2">
    <source>
        <dbReference type="EMBL" id="KAF5382596.1"/>
    </source>
</evidence>
<feature type="region of interest" description="Disordered" evidence="1">
    <location>
        <begin position="48"/>
        <end position="165"/>
    </location>
</feature>
<feature type="compositionally biased region" description="Low complexity" evidence="1">
    <location>
        <begin position="370"/>
        <end position="380"/>
    </location>
</feature>
<gene>
    <name evidence="2" type="ORF">D9615_002894</name>
</gene>
<name>A0A8H5M6K8_9AGAR</name>
<feature type="region of interest" description="Disordered" evidence="1">
    <location>
        <begin position="465"/>
        <end position="558"/>
    </location>
</feature>
<dbReference type="AlphaFoldDB" id="A0A8H5M6K8"/>
<feature type="region of interest" description="Disordered" evidence="1">
    <location>
        <begin position="416"/>
        <end position="435"/>
    </location>
</feature>
<comment type="caution">
    <text evidence="2">The sequence shown here is derived from an EMBL/GenBank/DDBJ whole genome shotgun (WGS) entry which is preliminary data.</text>
</comment>
<feature type="compositionally biased region" description="Polar residues" evidence="1">
    <location>
        <begin position="710"/>
        <end position="729"/>
    </location>
</feature>
<feature type="compositionally biased region" description="Low complexity" evidence="1">
    <location>
        <begin position="20"/>
        <end position="32"/>
    </location>
</feature>
<feature type="compositionally biased region" description="Low complexity" evidence="1">
    <location>
        <begin position="734"/>
        <end position="753"/>
    </location>
</feature>
<dbReference type="EMBL" id="JAACJP010000008">
    <property type="protein sequence ID" value="KAF5382596.1"/>
    <property type="molecule type" value="Genomic_DNA"/>
</dbReference>
<protein>
    <submittedName>
        <fullName evidence="2">Uncharacterized protein</fullName>
    </submittedName>
</protein>
<feature type="compositionally biased region" description="Polar residues" evidence="1">
    <location>
        <begin position="284"/>
        <end position="299"/>
    </location>
</feature>
<evidence type="ECO:0000256" key="1">
    <source>
        <dbReference type="SAM" id="MobiDB-lite"/>
    </source>
</evidence>
<reference evidence="2 3" key="1">
    <citation type="journal article" date="2020" name="ISME J.">
        <title>Uncovering the hidden diversity of litter-decomposition mechanisms in mushroom-forming fungi.</title>
        <authorList>
            <person name="Floudas D."/>
            <person name="Bentzer J."/>
            <person name="Ahren D."/>
            <person name="Johansson T."/>
            <person name="Persson P."/>
            <person name="Tunlid A."/>
        </authorList>
    </citation>
    <scope>NUCLEOTIDE SEQUENCE [LARGE SCALE GENOMIC DNA]</scope>
    <source>
        <strain evidence="2 3">CBS 661.87</strain>
    </source>
</reference>
<accession>A0A8H5M6K8</accession>